<proteinExistence type="predicted"/>
<name>A0ACB7T4J1_HYAAI</name>
<gene>
    <name evidence="1" type="ORF">HPB50_010342</name>
</gene>
<organism evidence="1 2">
    <name type="scientific">Hyalomma asiaticum</name>
    <name type="common">Tick</name>
    <dbReference type="NCBI Taxonomy" id="266040"/>
    <lineage>
        <taxon>Eukaryota</taxon>
        <taxon>Metazoa</taxon>
        <taxon>Ecdysozoa</taxon>
        <taxon>Arthropoda</taxon>
        <taxon>Chelicerata</taxon>
        <taxon>Arachnida</taxon>
        <taxon>Acari</taxon>
        <taxon>Parasitiformes</taxon>
        <taxon>Ixodida</taxon>
        <taxon>Ixodoidea</taxon>
        <taxon>Ixodidae</taxon>
        <taxon>Hyalomminae</taxon>
        <taxon>Hyalomma</taxon>
    </lineage>
</organism>
<accession>A0ACB7T4J1</accession>
<reference evidence="1" key="1">
    <citation type="submission" date="2020-05" db="EMBL/GenBank/DDBJ databases">
        <title>Large-scale comparative analyses of tick genomes elucidate their genetic diversity and vector capacities.</title>
        <authorList>
            <person name="Jia N."/>
            <person name="Wang J."/>
            <person name="Shi W."/>
            <person name="Du L."/>
            <person name="Sun Y."/>
            <person name="Zhan W."/>
            <person name="Jiang J."/>
            <person name="Wang Q."/>
            <person name="Zhang B."/>
            <person name="Ji P."/>
            <person name="Sakyi L.B."/>
            <person name="Cui X."/>
            <person name="Yuan T."/>
            <person name="Jiang B."/>
            <person name="Yang W."/>
            <person name="Lam T.T.-Y."/>
            <person name="Chang Q."/>
            <person name="Ding S."/>
            <person name="Wang X."/>
            <person name="Zhu J."/>
            <person name="Ruan X."/>
            <person name="Zhao L."/>
            <person name="Wei J."/>
            <person name="Que T."/>
            <person name="Du C."/>
            <person name="Cheng J."/>
            <person name="Dai P."/>
            <person name="Han X."/>
            <person name="Huang E."/>
            <person name="Gao Y."/>
            <person name="Liu J."/>
            <person name="Shao H."/>
            <person name="Ye R."/>
            <person name="Li L."/>
            <person name="Wei W."/>
            <person name="Wang X."/>
            <person name="Wang C."/>
            <person name="Yang T."/>
            <person name="Huo Q."/>
            <person name="Li W."/>
            <person name="Guo W."/>
            <person name="Chen H."/>
            <person name="Zhou L."/>
            <person name="Ni X."/>
            <person name="Tian J."/>
            <person name="Zhou Y."/>
            <person name="Sheng Y."/>
            <person name="Liu T."/>
            <person name="Pan Y."/>
            <person name="Xia L."/>
            <person name="Li J."/>
            <person name="Zhao F."/>
            <person name="Cao W."/>
        </authorList>
    </citation>
    <scope>NUCLEOTIDE SEQUENCE</scope>
    <source>
        <strain evidence="1">Hyas-2018</strain>
    </source>
</reference>
<evidence type="ECO:0000313" key="1">
    <source>
        <dbReference type="EMBL" id="KAH6940909.1"/>
    </source>
</evidence>
<protein>
    <submittedName>
        <fullName evidence="1">Uncharacterized protein</fullName>
    </submittedName>
</protein>
<sequence>MSPLSVVTVVVLVQLESWSGHVELLQSNATVTSSDPLKLVLWRLRSFSKSCADRRRVAVANRSLPITRDNGPVIFKRLPQGLYCFSARTERGPTAHSSVAVLTGQGPRDRCCERAPGQGLLWNVSPDGTLSASVSVDSGEAPCQQFVARLHEGACQHVGAKLVVQYQVHRNVTFHVHGLKPELRYCLTVAAGCFNCPVTCSALESKTVGAGVERAGEDALVRRQDAVVAVADPVSLDPVLAVLGVGSVLFLLAWSFHLYQRLPVGTRAKRRAHVSPV</sequence>
<keyword evidence="2" id="KW-1185">Reference proteome</keyword>
<dbReference type="EMBL" id="CM023491">
    <property type="protein sequence ID" value="KAH6940909.1"/>
    <property type="molecule type" value="Genomic_DNA"/>
</dbReference>
<dbReference type="Proteomes" id="UP000821845">
    <property type="component" value="Chromosome 11"/>
</dbReference>
<evidence type="ECO:0000313" key="2">
    <source>
        <dbReference type="Proteomes" id="UP000821845"/>
    </source>
</evidence>
<comment type="caution">
    <text evidence="1">The sequence shown here is derived from an EMBL/GenBank/DDBJ whole genome shotgun (WGS) entry which is preliminary data.</text>
</comment>